<sequence length="110" mass="12417">MRSGFVGIPEKARENSATFLLDEQSPQKTAKSQSVDIVEVYWLFWWMSVIHELRNLVWQDVLVLLPLERVVEVAAGVRRAVVVLAAKTGGPVDSRAVFVDKRQRAVKQLS</sequence>
<proteinExistence type="predicted"/>
<dbReference type="Proteomes" id="UP001642409">
    <property type="component" value="Unassembled WGS sequence"/>
</dbReference>
<evidence type="ECO:0000313" key="2">
    <source>
        <dbReference type="EMBL" id="CAL6005220.1"/>
    </source>
</evidence>
<protein>
    <submittedName>
        <fullName evidence="2">Hypothetical_protein</fullName>
    </submittedName>
</protein>
<gene>
    <name evidence="2" type="ORF">HINF_LOCUS19265</name>
    <name evidence="1" type="ORF">HINF_LOCUS45207</name>
</gene>
<evidence type="ECO:0000313" key="3">
    <source>
        <dbReference type="Proteomes" id="UP001642409"/>
    </source>
</evidence>
<name>A0AA86QJL2_9EUKA</name>
<evidence type="ECO:0000313" key="1">
    <source>
        <dbReference type="EMBL" id="CAI9957562.1"/>
    </source>
</evidence>
<comment type="caution">
    <text evidence="1">The sequence shown here is derived from an EMBL/GenBank/DDBJ whole genome shotgun (WGS) entry which is preliminary data.</text>
</comment>
<keyword evidence="3" id="KW-1185">Reference proteome</keyword>
<dbReference type="EMBL" id="CAXDID020000050">
    <property type="protein sequence ID" value="CAL6005220.1"/>
    <property type="molecule type" value="Genomic_DNA"/>
</dbReference>
<dbReference type="AlphaFoldDB" id="A0AA86QJL2"/>
<organism evidence="1">
    <name type="scientific">Hexamita inflata</name>
    <dbReference type="NCBI Taxonomy" id="28002"/>
    <lineage>
        <taxon>Eukaryota</taxon>
        <taxon>Metamonada</taxon>
        <taxon>Diplomonadida</taxon>
        <taxon>Hexamitidae</taxon>
        <taxon>Hexamitinae</taxon>
        <taxon>Hexamita</taxon>
    </lineage>
</organism>
<accession>A0AA86QJL2</accession>
<dbReference type="EMBL" id="CATOUU010000889">
    <property type="protein sequence ID" value="CAI9957562.1"/>
    <property type="molecule type" value="Genomic_DNA"/>
</dbReference>
<reference evidence="1" key="1">
    <citation type="submission" date="2023-06" db="EMBL/GenBank/DDBJ databases">
        <authorList>
            <person name="Kurt Z."/>
        </authorList>
    </citation>
    <scope>NUCLEOTIDE SEQUENCE</scope>
</reference>
<reference evidence="2 3" key="2">
    <citation type="submission" date="2024-07" db="EMBL/GenBank/DDBJ databases">
        <authorList>
            <person name="Akdeniz Z."/>
        </authorList>
    </citation>
    <scope>NUCLEOTIDE SEQUENCE [LARGE SCALE GENOMIC DNA]</scope>
</reference>